<keyword evidence="8" id="KW-1185">Reference proteome</keyword>
<feature type="domain" description="SAM-dependent MTase RsmB/NOP-type" evidence="6">
    <location>
        <begin position="145"/>
        <end position="433"/>
    </location>
</feature>
<evidence type="ECO:0000259" key="6">
    <source>
        <dbReference type="PROSITE" id="PS51686"/>
    </source>
</evidence>
<evidence type="ECO:0000256" key="3">
    <source>
        <dbReference type="ARBA" id="ARBA00022691"/>
    </source>
</evidence>
<dbReference type="SUPFAM" id="SSF53335">
    <property type="entry name" value="S-adenosyl-L-methionine-dependent methyltransferases"/>
    <property type="match status" value="1"/>
</dbReference>
<dbReference type="GO" id="GO:0003723">
    <property type="term" value="F:RNA binding"/>
    <property type="evidence" value="ECO:0007669"/>
    <property type="project" value="UniProtKB-UniRule"/>
</dbReference>
<protein>
    <submittedName>
        <fullName evidence="7">MFS transporter</fullName>
    </submittedName>
</protein>
<dbReference type="InterPro" id="IPR001678">
    <property type="entry name" value="MeTrfase_RsmB-F_NOP2_dom"/>
</dbReference>
<dbReference type="InterPro" id="IPR054728">
    <property type="entry name" value="RsmB-like_ferredoxin"/>
</dbReference>
<evidence type="ECO:0000313" key="7">
    <source>
        <dbReference type="EMBL" id="NDW04448.1"/>
    </source>
</evidence>
<dbReference type="InterPro" id="IPR049560">
    <property type="entry name" value="MeTrfase_RsmB-F_NOP2_cat"/>
</dbReference>
<comment type="caution">
    <text evidence="5">Lacks conserved residue(s) required for the propagation of feature annotation.</text>
</comment>
<dbReference type="InterPro" id="IPR023267">
    <property type="entry name" value="RCMT"/>
</dbReference>
<dbReference type="Pfam" id="PF01189">
    <property type="entry name" value="Methyltr_RsmB-F"/>
    <property type="match status" value="1"/>
</dbReference>
<evidence type="ECO:0000256" key="5">
    <source>
        <dbReference type="PROSITE-ProRule" id="PRU01023"/>
    </source>
</evidence>
<dbReference type="Proteomes" id="UP000469011">
    <property type="component" value="Unassembled WGS sequence"/>
</dbReference>
<dbReference type="PRINTS" id="PR02008">
    <property type="entry name" value="RCMTFAMILY"/>
</dbReference>
<dbReference type="CDD" id="cd02440">
    <property type="entry name" value="AdoMet_MTases"/>
    <property type="match status" value="1"/>
</dbReference>
<evidence type="ECO:0000256" key="2">
    <source>
        <dbReference type="ARBA" id="ARBA00022679"/>
    </source>
</evidence>
<accession>A0A6N9T6A3</accession>
<dbReference type="PROSITE" id="PS51686">
    <property type="entry name" value="SAM_MT_RSMB_NOP"/>
    <property type="match status" value="1"/>
</dbReference>
<dbReference type="EMBL" id="JAAAMG010000005">
    <property type="protein sequence ID" value="NDW04448.1"/>
    <property type="molecule type" value="Genomic_DNA"/>
</dbReference>
<dbReference type="Gene3D" id="3.40.50.150">
    <property type="entry name" value="Vaccinia Virus protein VP39"/>
    <property type="match status" value="1"/>
</dbReference>
<dbReference type="GO" id="GO:0001510">
    <property type="term" value="P:RNA methylation"/>
    <property type="evidence" value="ECO:0007669"/>
    <property type="project" value="InterPro"/>
</dbReference>
<proteinExistence type="inferred from homology"/>
<dbReference type="PANTHER" id="PTHR22807:SF53">
    <property type="entry name" value="RIBOSOMAL RNA SMALL SUBUNIT METHYLTRANSFERASE B-RELATED"/>
    <property type="match status" value="1"/>
</dbReference>
<dbReference type="Pfam" id="PF22458">
    <property type="entry name" value="RsmF-B_ferredox"/>
    <property type="match status" value="1"/>
</dbReference>
<evidence type="ECO:0000256" key="4">
    <source>
        <dbReference type="ARBA" id="ARBA00022884"/>
    </source>
</evidence>
<name>A0A6N9T6A3_9HYPH</name>
<gene>
    <name evidence="7" type="ORF">GTK09_08385</name>
</gene>
<evidence type="ECO:0000313" key="8">
    <source>
        <dbReference type="Proteomes" id="UP000469011"/>
    </source>
</evidence>
<feature type="binding site" evidence="5">
    <location>
        <position position="263"/>
    </location>
    <ligand>
        <name>S-adenosyl-L-methionine</name>
        <dbReference type="ChEBI" id="CHEBI:59789"/>
    </ligand>
</feature>
<dbReference type="PANTHER" id="PTHR22807">
    <property type="entry name" value="NOP2 YEAST -RELATED NOL1/NOP2/FMU SUN DOMAIN-CONTAINING"/>
    <property type="match status" value="1"/>
</dbReference>
<feature type="binding site" evidence="5">
    <location>
        <position position="306"/>
    </location>
    <ligand>
        <name>S-adenosyl-L-methionine</name>
        <dbReference type="ChEBI" id="CHEBI:59789"/>
    </ligand>
</feature>
<evidence type="ECO:0000256" key="1">
    <source>
        <dbReference type="ARBA" id="ARBA00022603"/>
    </source>
</evidence>
<dbReference type="InterPro" id="IPR029063">
    <property type="entry name" value="SAM-dependent_MTases_sf"/>
</dbReference>
<comment type="caution">
    <text evidence="7">The sequence shown here is derived from an EMBL/GenBank/DDBJ whole genome shotgun (WGS) entry which is preliminary data.</text>
</comment>
<keyword evidence="1 5" id="KW-0489">Methyltransferase</keyword>
<dbReference type="AlphaFoldDB" id="A0A6N9T6A3"/>
<keyword evidence="2 5" id="KW-0808">Transferase</keyword>
<organism evidence="7 8">
    <name type="scientific">Jiella pacifica</name>
    <dbReference type="NCBI Taxonomy" id="2696469"/>
    <lineage>
        <taxon>Bacteria</taxon>
        <taxon>Pseudomonadati</taxon>
        <taxon>Pseudomonadota</taxon>
        <taxon>Alphaproteobacteria</taxon>
        <taxon>Hyphomicrobiales</taxon>
        <taxon>Aurantimonadaceae</taxon>
        <taxon>Jiella</taxon>
    </lineage>
</organism>
<keyword evidence="3 5" id="KW-0949">S-adenosyl-L-methionine</keyword>
<dbReference type="GO" id="GO:0008173">
    <property type="term" value="F:RNA methyltransferase activity"/>
    <property type="evidence" value="ECO:0007669"/>
    <property type="project" value="InterPro"/>
</dbReference>
<reference evidence="7 8" key="1">
    <citation type="submission" date="2020-01" db="EMBL/GenBank/DDBJ databases">
        <title>Jiella pacifica sp. nov.</title>
        <authorList>
            <person name="Xue Z."/>
            <person name="Zhu S."/>
            <person name="Chen J."/>
            <person name="Yang J."/>
        </authorList>
    </citation>
    <scope>NUCLEOTIDE SEQUENCE [LARGE SCALE GENOMIC DNA]</scope>
    <source>
        <strain evidence="7 8">40Bstr34</strain>
    </source>
</reference>
<feature type="active site" description="Nucleophile" evidence="5">
    <location>
        <position position="359"/>
    </location>
</feature>
<comment type="similarity">
    <text evidence="5">Belongs to the class I-like SAM-binding methyltransferase superfamily. RsmB/NOP family.</text>
</comment>
<keyword evidence="4 5" id="KW-0694">RNA-binding</keyword>
<dbReference type="RefSeq" id="WP_163462663.1">
    <property type="nucleotide sequence ID" value="NZ_JAAAMG010000005.1"/>
</dbReference>
<sequence>MRLGGRLAAAIEVLSDVEARRRPVADALKDWGLAHRFAGSGDRAAIGNIVYDALRKKRSYGFRMGDEGAAALGFAAVLDGLGMETAELAAALDGDRFAPAMPGDDQVGRFGGADLSEAPDAVRADVPDWIAARLEASLGDGWVEEAAALSTRPPLDLRVNTLKADRDKVVKALAPFDATASDLAPEGIRIAAIEGAGRHPNVQVEAGFQKGWFEVQDEGSQLAALLSGAAPGEQVLDLCAGAGGKSLALAAMMENTGQIHAADSDRHRLAPIHERLARAGSRNVQVHDPREDMAGLIGSMDLTLVDAPCTGSGTWRRRPDAKWRLSENALAKRIEEQDAVLDRAARFVRPGGRLAYVTCSLIADENAARIAAFLERHAGEGFAVADTGARWAAMLPEAIERCRVRDLAGGSVITMTPKLTGTDGFFFALLERAG</sequence>